<evidence type="ECO:0000313" key="2">
    <source>
        <dbReference type="Proteomes" id="UP000523139"/>
    </source>
</evidence>
<dbReference type="InterPro" id="IPR029063">
    <property type="entry name" value="SAM-dependent_MTases_sf"/>
</dbReference>
<dbReference type="AlphaFoldDB" id="A0A7X8TLV0"/>
<gene>
    <name evidence="1" type="ORF">HGQ17_14385</name>
</gene>
<protein>
    <submittedName>
        <fullName evidence="1">Class I SAM-dependent methyltransferase</fullName>
    </submittedName>
</protein>
<comment type="caution">
    <text evidence="1">The sequence shown here is derived from an EMBL/GenBank/DDBJ whole genome shotgun (WGS) entry which is preliminary data.</text>
</comment>
<keyword evidence="2" id="KW-1185">Reference proteome</keyword>
<keyword evidence="1" id="KW-0808">Transferase</keyword>
<dbReference type="GO" id="GO:0008168">
    <property type="term" value="F:methyltransferase activity"/>
    <property type="evidence" value="ECO:0007669"/>
    <property type="project" value="UniProtKB-KW"/>
</dbReference>
<dbReference type="RefSeq" id="WP_168888647.1">
    <property type="nucleotide sequence ID" value="NZ_JABAHY010000025.1"/>
</dbReference>
<proteinExistence type="predicted"/>
<dbReference type="GO" id="GO:0032259">
    <property type="term" value="P:methylation"/>
    <property type="evidence" value="ECO:0007669"/>
    <property type="project" value="UniProtKB-KW"/>
</dbReference>
<keyword evidence="1" id="KW-0489">Methyltransferase</keyword>
<name>A0A7X8TLV0_9MICC</name>
<sequence>MTEEHAANLYDAVNSWGPDDEFFLRFATENPEARVLDLGCGTGRITTRIAAKVNSVTGRSQEHLRSMLTEAGFRVEEV</sequence>
<organism evidence="1 2">
    <name type="scientific">Nesterenkonia sedimenti</name>
    <dbReference type="NCBI Taxonomy" id="1463632"/>
    <lineage>
        <taxon>Bacteria</taxon>
        <taxon>Bacillati</taxon>
        <taxon>Actinomycetota</taxon>
        <taxon>Actinomycetes</taxon>
        <taxon>Micrococcales</taxon>
        <taxon>Micrococcaceae</taxon>
        <taxon>Nesterenkonia</taxon>
    </lineage>
</organism>
<dbReference type="EMBL" id="JABAHY010000025">
    <property type="protein sequence ID" value="NLS11165.1"/>
    <property type="molecule type" value="Genomic_DNA"/>
</dbReference>
<evidence type="ECO:0000313" key="1">
    <source>
        <dbReference type="EMBL" id="NLS11165.1"/>
    </source>
</evidence>
<reference evidence="1 2" key="1">
    <citation type="submission" date="2020-04" db="EMBL/GenBank/DDBJ databases">
        <title>Nesterenkonia sp. nov., isolated from marine sediment.</title>
        <authorList>
            <person name="Zhang G."/>
        </authorList>
    </citation>
    <scope>NUCLEOTIDE SEQUENCE [LARGE SCALE GENOMIC DNA]</scope>
    <source>
        <strain evidence="1 2">MY13</strain>
    </source>
</reference>
<dbReference type="Gene3D" id="3.40.50.150">
    <property type="entry name" value="Vaccinia Virus protein VP39"/>
    <property type="match status" value="1"/>
</dbReference>
<accession>A0A7X8TLV0</accession>
<dbReference type="SUPFAM" id="SSF53335">
    <property type="entry name" value="S-adenosyl-L-methionine-dependent methyltransferases"/>
    <property type="match status" value="1"/>
</dbReference>
<dbReference type="Proteomes" id="UP000523139">
    <property type="component" value="Unassembled WGS sequence"/>
</dbReference>